<evidence type="ECO:0000313" key="1">
    <source>
        <dbReference type="EMBL" id="PXF46296.1"/>
    </source>
</evidence>
<name>A0A2V3IVX0_9FLOR</name>
<sequence length="161" mass="18082">MAPDILLEAYVPKVKDERSVKRMNAVLRALHPVSLVGECVGEISERLTSSIGVHIRHRDPQSELHGLPGSALYGDAETHVMQYWRSASTAVSLAKEIQRTCDSVVTSGREVFVPGDFAKCIDELPDRRAPSRWWVPTLAAQEPMCGVKRQPQRGRQKLRRR</sequence>
<keyword evidence="2" id="KW-1185">Reference proteome</keyword>
<gene>
    <name evidence="1" type="ORF">BWQ96_03952</name>
</gene>
<dbReference type="Proteomes" id="UP000247409">
    <property type="component" value="Unassembled WGS sequence"/>
</dbReference>
<organism evidence="1 2">
    <name type="scientific">Gracilariopsis chorda</name>
    <dbReference type="NCBI Taxonomy" id="448386"/>
    <lineage>
        <taxon>Eukaryota</taxon>
        <taxon>Rhodophyta</taxon>
        <taxon>Florideophyceae</taxon>
        <taxon>Rhodymeniophycidae</taxon>
        <taxon>Gracilariales</taxon>
        <taxon>Gracilariaceae</taxon>
        <taxon>Gracilariopsis</taxon>
    </lineage>
</organism>
<proteinExistence type="predicted"/>
<accession>A0A2V3IVX0</accession>
<protein>
    <submittedName>
        <fullName evidence="1">Uncharacterized protein</fullName>
    </submittedName>
</protein>
<dbReference type="EMBL" id="NBIV01000041">
    <property type="protein sequence ID" value="PXF46296.1"/>
    <property type="molecule type" value="Genomic_DNA"/>
</dbReference>
<comment type="caution">
    <text evidence="1">The sequence shown here is derived from an EMBL/GenBank/DDBJ whole genome shotgun (WGS) entry which is preliminary data.</text>
</comment>
<reference evidence="1 2" key="1">
    <citation type="journal article" date="2018" name="Mol. Biol. Evol.">
        <title>Analysis of the draft genome of the red seaweed Gracilariopsis chorda provides insights into genome size evolution in Rhodophyta.</title>
        <authorList>
            <person name="Lee J."/>
            <person name="Yang E.C."/>
            <person name="Graf L."/>
            <person name="Yang J.H."/>
            <person name="Qiu H."/>
            <person name="Zel Zion U."/>
            <person name="Chan C.X."/>
            <person name="Stephens T.G."/>
            <person name="Weber A.P.M."/>
            <person name="Boo G.H."/>
            <person name="Boo S.M."/>
            <person name="Kim K.M."/>
            <person name="Shin Y."/>
            <person name="Jung M."/>
            <person name="Lee S.J."/>
            <person name="Yim H.S."/>
            <person name="Lee J.H."/>
            <person name="Bhattacharya D."/>
            <person name="Yoon H.S."/>
        </authorList>
    </citation>
    <scope>NUCLEOTIDE SEQUENCE [LARGE SCALE GENOMIC DNA]</scope>
    <source>
        <strain evidence="1 2">SKKU-2015</strain>
        <tissue evidence="1">Whole body</tissue>
    </source>
</reference>
<dbReference type="AlphaFoldDB" id="A0A2V3IVX0"/>
<evidence type="ECO:0000313" key="2">
    <source>
        <dbReference type="Proteomes" id="UP000247409"/>
    </source>
</evidence>